<proteinExistence type="predicted"/>
<dbReference type="Gene3D" id="3.30.700.10">
    <property type="entry name" value="Glycoprotein, Type 4 Pilin"/>
    <property type="match status" value="1"/>
</dbReference>
<dbReference type="Proteomes" id="UP000317369">
    <property type="component" value="Chromosome"/>
</dbReference>
<keyword evidence="1" id="KW-0472">Membrane</keyword>
<dbReference type="PANTHER" id="PTHR30093">
    <property type="entry name" value="GENERAL SECRETION PATHWAY PROTEIN G"/>
    <property type="match status" value="1"/>
</dbReference>
<accession>A0A517YY28</accession>
<dbReference type="SUPFAM" id="SSF54523">
    <property type="entry name" value="Pili subunits"/>
    <property type="match status" value="1"/>
</dbReference>
<sequence>MRRRSEYNFGRGFTLIELLVVISIIALLIGILLPALGSAKASARKIQCGSNQRQVAIAVEAYLVSNQEFYPASYVYANSPTGGSWNWGEQFGTDPANGYVHWSYSLFNGGGASEDSFTCPQMSEGGHPATNPHPDAMVADQVPGNGTGSGTIDRQARWMAFTANEALIPRNKFAGATPRNYQFVRAGMVRSASQTILMAEFSDEYSAVATGSSGGSGGLSKSHRPINPFWNPNLSSGGAVAVSASSKWWTYPKKNTFMTMQQLDGQSFLIGSSTPLNGIGRHHPGGTGEYGGTANFTYADGHVENKHVMETVENKEWGEYFYSLTGENKILTKGWNFD</sequence>
<evidence type="ECO:0008006" key="4">
    <source>
        <dbReference type="Google" id="ProtNLM"/>
    </source>
</evidence>
<dbReference type="OrthoDB" id="277694at2"/>
<dbReference type="EMBL" id="CP036425">
    <property type="protein sequence ID" value="QDU35142.1"/>
    <property type="molecule type" value="Genomic_DNA"/>
</dbReference>
<keyword evidence="3" id="KW-1185">Reference proteome</keyword>
<dbReference type="AlphaFoldDB" id="A0A517YY28"/>
<reference evidence="2 3" key="1">
    <citation type="submission" date="2019-02" db="EMBL/GenBank/DDBJ databases">
        <title>Deep-cultivation of Planctomycetes and their phenomic and genomic characterization uncovers novel biology.</title>
        <authorList>
            <person name="Wiegand S."/>
            <person name="Jogler M."/>
            <person name="Boedeker C."/>
            <person name="Pinto D."/>
            <person name="Vollmers J."/>
            <person name="Rivas-Marin E."/>
            <person name="Kohn T."/>
            <person name="Peeters S.H."/>
            <person name="Heuer A."/>
            <person name="Rast P."/>
            <person name="Oberbeckmann S."/>
            <person name="Bunk B."/>
            <person name="Jeske O."/>
            <person name="Meyerdierks A."/>
            <person name="Storesund J.E."/>
            <person name="Kallscheuer N."/>
            <person name="Luecker S."/>
            <person name="Lage O.M."/>
            <person name="Pohl T."/>
            <person name="Merkel B.J."/>
            <person name="Hornburger P."/>
            <person name="Mueller R.-W."/>
            <person name="Bruemmer F."/>
            <person name="Labrenz M."/>
            <person name="Spormann A.M."/>
            <person name="Op den Camp H."/>
            <person name="Overmann J."/>
            <person name="Amann R."/>
            <person name="Jetten M.S.M."/>
            <person name="Mascher T."/>
            <person name="Medema M.H."/>
            <person name="Devos D.P."/>
            <person name="Kaster A.-K."/>
            <person name="Ovreas L."/>
            <person name="Rohde M."/>
            <person name="Galperin M.Y."/>
            <person name="Jogler C."/>
        </authorList>
    </citation>
    <scope>NUCLEOTIDE SEQUENCE [LARGE SCALE GENOMIC DNA]</scope>
    <source>
        <strain evidence="2 3">KS4</strain>
    </source>
</reference>
<dbReference type="PANTHER" id="PTHR30093:SF2">
    <property type="entry name" value="TYPE II SECRETION SYSTEM PROTEIN H"/>
    <property type="match status" value="1"/>
</dbReference>
<organism evidence="2 3">
    <name type="scientific">Poriferisphaera corsica</name>
    <dbReference type="NCBI Taxonomy" id="2528020"/>
    <lineage>
        <taxon>Bacteria</taxon>
        <taxon>Pseudomonadati</taxon>
        <taxon>Planctomycetota</taxon>
        <taxon>Phycisphaerae</taxon>
        <taxon>Phycisphaerales</taxon>
        <taxon>Phycisphaeraceae</taxon>
        <taxon>Poriferisphaera</taxon>
    </lineage>
</organism>
<gene>
    <name evidence="2" type="ORF">KS4_32220</name>
</gene>
<dbReference type="KEGG" id="pcor:KS4_32220"/>
<protein>
    <recommendedName>
        <fullName evidence="4">Prepilin-type N-terminal cleavage/methylation domain-containing protein</fullName>
    </recommendedName>
</protein>
<dbReference type="Pfam" id="PF07963">
    <property type="entry name" value="N_methyl"/>
    <property type="match status" value="1"/>
</dbReference>
<evidence type="ECO:0000313" key="3">
    <source>
        <dbReference type="Proteomes" id="UP000317369"/>
    </source>
</evidence>
<name>A0A517YY28_9BACT</name>
<feature type="transmembrane region" description="Helical" evidence="1">
    <location>
        <begin position="12"/>
        <end position="36"/>
    </location>
</feature>
<keyword evidence="1" id="KW-0812">Transmembrane</keyword>
<keyword evidence="1" id="KW-1133">Transmembrane helix</keyword>
<evidence type="ECO:0000313" key="2">
    <source>
        <dbReference type="EMBL" id="QDU35142.1"/>
    </source>
</evidence>
<dbReference type="NCBIfam" id="TIGR02532">
    <property type="entry name" value="IV_pilin_GFxxxE"/>
    <property type="match status" value="1"/>
</dbReference>
<dbReference type="InterPro" id="IPR012902">
    <property type="entry name" value="N_methyl_site"/>
</dbReference>
<dbReference type="RefSeq" id="WP_145080051.1">
    <property type="nucleotide sequence ID" value="NZ_CP036425.1"/>
</dbReference>
<dbReference type="InterPro" id="IPR045584">
    <property type="entry name" value="Pilin-like"/>
</dbReference>
<dbReference type="PROSITE" id="PS00409">
    <property type="entry name" value="PROKAR_NTER_METHYL"/>
    <property type="match status" value="1"/>
</dbReference>
<evidence type="ECO:0000256" key="1">
    <source>
        <dbReference type="SAM" id="Phobius"/>
    </source>
</evidence>